<dbReference type="Proteomes" id="UP000823521">
    <property type="component" value="Unassembled WGS sequence"/>
</dbReference>
<dbReference type="EMBL" id="WVUH01000095">
    <property type="protein sequence ID" value="MBO4206984.1"/>
    <property type="molecule type" value="Genomic_DNA"/>
</dbReference>
<name>A0ABS3VR18_MICEH</name>
<evidence type="ECO:0000256" key="1">
    <source>
        <dbReference type="SAM" id="MobiDB-lite"/>
    </source>
</evidence>
<organism evidence="3 4">
    <name type="scientific">Micromonospora echinofusca</name>
    <dbReference type="NCBI Taxonomy" id="47858"/>
    <lineage>
        <taxon>Bacteria</taxon>
        <taxon>Bacillati</taxon>
        <taxon>Actinomycetota</taxon>
        <taxon>Actinomycetes</taxon>
        <taxon>Micromonosporales</taxon>
        <taxon>Micromonosporaceae</taxon>
        <taxon>Micromonospora</taxon>
    </lineage>
</organism>
<protein>
    <recommendedName>
        <fullName evidence="5">DUF5642 domain-containing protein</fullName>
    </recommendedName>
</protein>
<proteinExistence type="predicted"/>
<reference evidence="3 4" key="1">
    <citation type="submission" date="2019-12" db="EMBL/GenBank/DDBJ databases">
        <title>Whole genome sequencing of endophytic Actinobacterium Micromonospora sp. MPMI6T.</title>
        <authorList>
            <person name="Evv R."/>
            <person name="Podile A.R."/>
        </authorList>
    </citation>
    <scope>NUCLEOTIDE SEQUENCE [LARGE SCALE GENOMIC DNA]</scope>
    <source>
        <strain evidence="3 4">MPMI6</strain>
    </source>
</reference>
<comment type="caution">
    <text evidence="3">The sequence shown here is derived from an EMBL/GenBank/DDBJ whole genome shotgun (WGS) entry which is preliminary data.</text>
</comment>
<evidence type="ECO:0000256" key="2">
    <source>
        <dbReference type="SAM" id="SignalP"/>
    </source>
</evidence>
<keyword evidence="4" id="KW-1185">Reference proteome</keyword>
<gene>
    <name evidence="3" type="ORF">GSF22_13350</name>
</gene>
<feature type="region of interest" description="Disordered" evidence="1">
    <location>
        <begin position="34"/>
        <end position="88"/>
    </location>
</feature>
<keyword evidence="2" id="KW-0732">Signal</keyword>
<evidence type="ECO:0000313" key="3">
    <source>
        <dbReference type="EMBL" id="MBO4206984.1"/>
    </source>
</evidence>
<dbReference type="RefSeq" id="WP_208813883.1">
    <property type="nucleotide sequence ID" value="NZ_WVUH01000095.1"/>
</dbReference>
<sequence>MTSPRPTHGKTRAARVGAVTLLLVALTACSGTRERADWHNGQPAGTDRPGTTATPTGGAQPGATPSAGSAGTGASTSPTPGRPASAATNVRVVLTRAGGIAGRGETITVEPKGSWTVTERAGGRRTGRLSTAERNRLYDLTNDPRLAAEAARAPGGTTCRDVFTYTLSAGPYRVTFTDCPTDTDRPAAALAIVDLLTAATG</sequence>
<evidence type="ECO:0000313" key="4">
    <source>
        <dbReference type="Proteomes" id="UP000823521"/>
    </source>
</evidence>
<feature type="chain" id="PRO_5047487108" description="DUF5642 domain-containing protein" evidence="2">
    <location>
        <begin position="31"/>
        <end position="201"/>
    </location>
</feature>
<evidence type="ECO:0008006" key="5">
    <source>
        <dbReference type="Google" id="ProtNLM"/>
    </source>
</evidence>
<dbReference type="PROSITE" id="PS51257">
    <property type="entry name" value="PROKAR_LIPOPROTEIN"/>
    <property type="match status" value="1"/>
</dbReference>
<feature type="compositionally biased region" description="Low complexity" evidence="1">
    <location>
        <begin position="43"/>
        <end position="79"/>
    </location>
</feature>
<feature type="signal peptide" evidence="2">
    <location>
        <begin position="1"/>
        <end position="30"/>
    </location>
</feature>
<accession>A0ABS3VR18</accession>